<evidence type="ECO:0000313" key="6">
    <source>
        <dbReference type="EMBL" id="ROT78926.1"/>
    </source>
</evidence>
<accession>A0A3R7QUN6</accession>
<dbReference type="PROSITE" id="PS50041">
    <property type="entry name" value="C_TYPE_LECTIN_2"/>
    <property type="match status" value="1"/>
</dbReference>
<comment type="caution">
    <text evidence="6">The sequence shown here is derived from an EMBL/GenBank/DDBJ whole genome shotgun (WGS) entry which is preliminary data.</text>
</comment>
<evidence type="ECO:0000256" key="2">
    <source>
        <dbReference type="ARBA" id="ARBA00023157"/>
    </source>
</evidence>
<keyword evidence="2" id="KW-1015">Disulfide bond</keyword>
<dbReference type="InterPro" id="IPR016186">
    <property type="entry name" value="C-type_lectin-like/link_sf"/>
</dbReference>
<keyword evidence="7" id="KW-1185">Reference proteome</keyword>
<keyword evidence="1" id="KW-0430">Lectin</keyword>
<feature type="compositionally biased region" description="Polar residues" evidence="3">
    <location>
        <begin position="240"/>
        <end position="270"/>
    </location>
</feature>
<dbReference type="InterPro" id="IPR050111">
    <property type="entry name" value="C-type_lectin/snaclec_domain"/>
</dbReference>
<feature type="chain" id="PRO_5018608077" evidence="4">
    <location>
        <begin position="16"/>
        <end position="464"/>
    </location>
</feature>
<feature type="region of interest" description="Disordered" evidence="3">
    <location>
        <begin position="234"/>
        <end position="270"/>
    </location>
</feature>
<feature type="domain" description="C-type lectin" evidence="5">
    <location>
        <begin position="342"/>
        <end position="456"/>
    </location>
</feature>
<evidence type="ECO:0000313" key="7">
    <source>
        <dbReference type="Proteomes" id="UP000283509"/>
    </source>
</evidence>
<proteinExistence type="predicted"/>
<reference evidence="6 7" key="2">
    <citation type="submission" date="2019-01" db="EMBL/GenBank/DDBJ databases">
        <title>The decoding of complex shrimp genome reveals the adaptation for benthos swimmer, frequently molting mechanism and breeding impact on genome.</title>
        <authorList>
            <person name="Sun Y."/>
            <person name="Gao Y."/>
            <person name="Yu Y."/>
        </authorList>
    </citation>
    <scope>NUCLEOTIDE SEQUENCE [LARGE SCALE GENOMIC DNA]</scope>
    <source>
        <tissue evidence="6">Muscle</tissue>
    </source>
</reference>
<dbReference type="InterPro" id="IPR016187">
    <property type="entry name" value="CTDL_fold"/>
</dbReference>
<name>A0A3R7QUN6_PENVA</name>
<dbReference type="Pfam" id="PF00059">
    <property type="entry name" value="Lectin_C"/>
    <property type="match status" value="1"/>
</dbReference>
<feature type="region of interest" description="Disordered" evidence="3">
    <location>
        <begin position="144"/>
        <end position="170"/>
    </location>
</feature>
<dbReference type="GO" id="GO:0030246">
    <property type="term" value="F:carbohydrate binding"/>
    <property type="evidence" value="ECO:0007669"/>
    <property type="project" value="UniProtKB-KW"/>
</dbReference>
<organism evidence="6 7">
    <name type="scientific">Penaeus vannamei</name>
    <name type="common">Whiteleg shrimp</name>
    <name type="synonym">Litopenaeus vannamei</name>
    <dbReference type="NCBI Taxonomy" id="6689"/>
    <lineage>
        <taxon>Eukaryota</taxon>
        <taxon>Metazoa</taxon>
        <taxon>Ecdysozoa</taxon>
        <taxon>Arthropoda</taxon>
        <taxon>Crustacea</taxon>
        <taxon>Multicrustacea</taxon>
        <taxon>Malacostraca</taxon>
        <taxon>Eumalacostraca</taxon>
        <taxon>Eucarida</taxon>
        <taxon>Decapoda</taxon>
        <taxon>Dendrobranchiata</taxon>
        <taxon>Penaeoidea</taxon>
        <taxon>Penaeidae</taxon>
        <taxon>Penaeus</taxon>
    </lineage>
</organism>
<evidence type="ECO:0000259" key="5">
    <source>
        <dbReference type="PROSITE" id="PS50041"/>
    </source>
</evidence>
<feature type="signal peptide" evidence="4">
    <location>
        <begin position="1"/>
        <end position="15"/>
    </location>
</feature>
<dbReference type="InterPro" id="IPR033989">
    <property type="entry name" value="CD209-like_CTLD"/>
</dbReference>
<dbReference type="Gene3D" id="3.10.100.10">
    <property type="entry name" value="Mannose-Binding Protein A, subunit A"/>
    <property type="match status" value="1"/>
</dbReference>
<keyword evidence="4" id="KW-0732">Signal</keyword>
<dbReference type="OrthoDB" id="10057776at2759"/>
<dbReference type="SMART" id="SM00034">
    <property type="entry name" value="CLECT"/>
    <property type="match status" value="1"/>
</dbReference>
<dbReference type="SUPFAM" id="SSF56436">
    <property type="entry name" value="C-type lectin-like"/>
    <property type="match status" value="1"/>
</dbReference>
<evidence type="ECO:0000256" key="3">
    <source>
        <dbReference type="SAM" id="MobiDB-lite"/>
    </source>
</evidence>
<dbReference type="InterPro" id="IPR018378">
    <property type="entry name" value="C-type_lectin_CS"/>
</dbReference>
<dbReference type="PANTHER" id="PTHR22803">
    <property type="entry name" value="MANNOSE, PHOSPHOLIPASE, LECTIN RECEPTOR RELATED"/>
    <property type="match status" value="1"/>
</dbReference>
<dbReference type="InterPro" id="IPR001304">
    <property type="entry name" value="C-type_lectin-like"/>
</dbReference>
<dbReference type="EMBL" id="QCYY01001314">
    <property type="protein sequence ID" value="ROT78926.1"/>
    <property type="molecule type" value="Genomic_DNA"/>
</dbReference>
<reference evidence="6 7" key="1">
    <citation type="submission" date="2018-04" db="EMBL/GenBank/DDBJ databases">
        <authorList>
            <person name="Zhang X."/>
            <person name="Yuan J."/>
            <person name="Li F."/>
            <person name="Xiang J."/>
        </authorList>
    </citation>
    <scope>NUCLEOTIDE SEQUENCE [LARGE SCALE GENOMIC DNA]</scope>
    <source>
        <tissue evidence="6">Muscle</tissue>
    </source>
</reference>
<gene>
    <name evidence="6" type="ORF">C7M84_002359</name>
</gene>
<dbReference type="PROSITE" id="PS00615">
    <property type="entry name" value="C_TYPE_LECTIN_1"/>
    <property type="match status" value="1"/>
</dbReference>
<dbReference type="AlphaFoldDB" id="A0A3R7QUN6"/>
<sequence>MSLLLILALSAFASSASVRSISDVTEQQRCDVTVGVTYPETAEEEPLVTCSSQCLSDDEQTWFMGSMYKHLAGLTALGLMVEVKYDKAAVIDCRLVPIQSTSSLLEAFQLCDNTVVATTARTFIPTGTNTGTFIPTGTNTGTFIPTGTNTGTVIPTGTNTGTFIPTGTNTGTFIPTGTNTGTFIPTGINTGTVIPTGINTGTFIPTGTNTGTIIPTGTNTGTFIPTGTNTGTFIPTGTNVGTSVPTGTNTGTFIPTGTNTGTFIPTGTSTGAVIPTETIVPTGTNIATSGPTEVTTVGTTTKDVIACEHKETSPSTPAPPTTTTIQLPTTTAHVCPEGWLLNAGSCYHLSASKGAWEEGRTYCSDNGGAYVKISSEEEWDFVKSMLSETTWIGLHDRDTEGSFVWDVDGSTPVYTKWHSDEPNDANGGEDCGEMNERMGFMWNDQPCRDARPFVCEMSANVLFG</sequence>
<evidence type="ECO:0000256" key="4">
    <source>
        <dbReference type="SAM" id="SignalP"/>
    </source>
</evidence>
<protein>
    <submittedName>
        <fullName evidence="6">NAC-alpha domain-containing protein 1</fullName>
    </submittedName>
</protein>
<dbReference type="CDD" id="cd03590">
    <property type="entry name" value="CLECT_DC-SIGN_like"/>
    <property type="match status" value="1"/>
</dbReference>
<dbReference type="Proteomes" id="UP000283509">
    <property type="component" value="Unassembled WGS sequence"/>
</dbReference>
<evidence type="ECO:0000256" key="1">
    <source>
        <dbReference type="ARBA" id="ARBA00022734"/>
    </source>
</evidence>